<evidence type="ECO:0000313" key="2">
    <source>
        <dbReference type="Proteomes" id="UP000219020"/>
    </source>
</evidence>
<dbReference type="EMBL" id="NBYY01000009">
    <property type="protein sequence ID" value="PCS23626.1"/>
    <property type="molecule type" value="Genomic_DNA"/>
</dbReference>
<sequence>MILARKSWFYLIKTVALKSAEDVTTAIIDLLIPYKKDDHTIMADNSREFIHHER</sequence>
<organism evidence="1 2">
    <name type="scientific">Candidatus Enterovibrio escicola</name>
    <dbReference type="NCBI Taxonomy" id="1927127"/>
    <lineage>
        <taxon>Bacteria</taxon>
        <taxon>Pseudomonadati</taxon>
        <taxon>Pseudomonadota</taxon>
        <taxon>Gammaproteobacteria</taxon>
        <taxon>Vibrionales</taxon>
        <taxon>Vibrionaceae</taxon>
        <taxon>Enterovibrio</taxon>
    </lineage>
</organism>
<protein>
    <submittedName>
        <fullName evidence="1">Mobile element protein</fullName>
    </submittedName>
</protein>
<keyword evidence="2" id="KW-1185">Reference proteome</keyword>
<dbReference type="RefSeq" id="WP_394349171.1">
    <property type="nucleotide sequence ID" value="NZ_RPGD01000005.1"/>
</dbReference>
<dbReference type="Proteomes" id="UP000219020">
    <property type="component" value="Unassembled WGS sequence"/>
</dbReference>
<accession>A0A2A5T659</accession>
<reference evidence="2" key="1">
    <citation type="submission" date="2017-04" db="EMBL/GenBank/DDBJ databases">
        <title>Genome evolution of the luminous symbionts of deep sea anglerfish.</title>
        <authorList>
            <person name="Hendry T.A."/>
        </authorList>
    </citation>
    <scope>NUCLEOTIDE SEQUENCE [LARGE SCALE GENOMIC DNA]</scope>
</reference>
<gene>
    <name evidence="1" type="ORF">BTN49_0595</name>
</gene>
<proteinExistence type="predicted"/>
<comment type="caution">
    <text evidence="1">The sequence shown here is derived from an EMBL/GenBank/DDBJ whole genome shotgun (WGS) entry which is preliminary data.</text>
</comment>
<dbReference type="AlphaFoldDB" id="A0A2A5T659"/>
<name>A0A2A5T659_9GAMM</name>
<evidence type="ECO:0000313" key="1">
    <source>
        <dbReference type="EMBL" id="PCS23626.1"/>
    </source>
</evidence>